<proteinExistence type="inferred from homology"/>
<evidence type="ECO:0000256" key="5">
    <source>
        <dbReference type="ARBA" id="ARBA00023125"/>
    </source>
</evidence>
<dbReference type="SUPFAM" id="SSF48150">
    <property type="entry name" value="DNA-glycosylase"/>
    <property type="match status" value="1"/>
</dbReference>
<dbReference type="SMART" id="SM00478">
    <property type="entry name" value="ENDO3c"/>
    <property type="match status" value="1"/>
</dbReference>
<feature type="region of interest" description="Disordered" evidence="7">
    <location>
        <begin position="549"/>
        <end position="595"/>
    </location>
</feature>
<dbReference type="Gene3D" id="1.10.340.30">
    <property type="entry name" value="Hypothetical protein, domain 2"/>
    <property type="match status" value="1"/>
</dbReference>
<comment type="caution">
    <text evidence="9">The sequence shown here is derived from an EMBL/GenBank/DDBJ whole genome shotgun (WGS) entry which is preliminary data.</text>
</comment>
<feature type="compositionally biased region" description="Basic and acidic residues" evidence="7">
    <location>
        <begin position="399"/>
        <end position="413"/>
    </location>
</feature>
<keyword evidence="6" id="KW-0539">Nucleus</keyword>
<evidence type="ECO:0000313" key="9">
    <source>
        <dbReference type="EMBL" id="KAK9786588.1"/>
    </source>
</evidence>
<comment type="similarity">
    <text evidence="2">Belongs to the DNA glycosylase family. DEMETER subfamily.</text>
</comment>
<evidence type="ECO:0000256" key="3">
    <source>
        <dbReference type="ARBA" id="ARBA00022723"/>
    </source>
</evidence>
<keyword evidence="10" id="KW-1185">Reference proteome</keyword>
<feature type="region of interest" description="Disordered" evidence="7">
    <location>
        <begin position="394"/>
        <end position="413"/>
    </location>
</feature>
<dbReference type="GO" id="GO:0141166">
    <property type="term" value="P:chromosomal 5-methylcytosine DNA demethylation pathway"/>
    <property type="evidence" value="ECO:0007669"/>
    <property type="project" value="InterPro"/>
</dbReference>
<keyword evidence="5" id="KW-0238">DNA-binding</keyword>
<dbReference type="GO" id="GO:0046872">
    <property type="term" value="F:metal ion binding"/>
    <property type="evidence" value="ECO:0007669"/>
    <property type="project" value="UniProtKB-KW"/>
</dbReference>
<dbReference type="GO" id="GO:0006284">
    <property type="term" value="P:base-excision repair"/>
    <property type="evidence" value="ECO:0007669"/>
    <property type="project" value="InterPro"/>
</dbReference>
<evidence type="ECO:0000256" key="6">
    <source>
        <dbReference type="ARBA" id="ARBA00023242"/>
    </source>
</evidence>
<dbReference type="InterPro" id="IPR003265">
    <property type="entry name" value="HhH-GPD_domain"/>
</dbReference>
<reference evidence="9 10" key="1">
    <citation type="journal article" date="2024" name="Nat. Commun.">
        <title>Phylogenomics reveals the evolutionary origins of lichenization in chlorophyte algae.</title>
        <authorList>
            <person name="Puginier C."/>
            <person name="Libourel C."/>
            <person name="Otte J."/>
            <person name="Skaloud P."/>
            <person name="Haon M."/>
            <person name="Grisel S."/>
            <person name="Petersen M."/>
            <person name="Berrin J.G."/>
            <person name="Delaux P.M."/>
            <person name="Dal Grande F."/>
            <person name="Keller J."/>
        </authorList>
    </citation>
    <scope>NUCLEOTIDE SEQUENCE [LARGE SCALE GENOMIC DNA]</scope>
    <source>
        <strain evidence="9 10">SAG 2036</strain>
    </source>
</reference>
<keyword evidence="4" id="KW-0408">Iron</keyword>
<evidence type="ECO:0000256" key="2">
    <source>
        <dbReference type="ARBA" id="ARBA00005646"/>
    </source>
</evidence>
<feature type="domain" description="HhH-GPD" evidence="8">
    <location>
        <begin position="144"/>
        <end position="334"/>
    </location>
</feature>
<evidence type="ECO:0000256" key="7">
    <source>
        <dbReference type="SAM" id="MobiDB-lite"/>
    </source>
</evidence>
<dbReference type="PANTHER" id="PTHR46213:SF13">
    <property type="entry name" value="DEMETER-LIKE PROTEIN 2-RELATED"/>
    <property type="match status" value="1"/>
</dbReference>
<dbReference type="AlphaFoldDB" id="A0AAW1NJL6"/>
<dbReference type="GO" id="GO:0035514">
    <property type="term" value="F:DNA demethylase activity"/>
    <property type="evidence" value="ECO:0007669"/>
    <property type="project" value="InterPro"/>
</dbReference>
<evidence type="ECO:0000313" key="10">
    <source>
        <dbReference type="Proteomes" id="UP001465755"/>
    </source>
</evidence>
<name>A0AAW1NJL6_9CHLO</name>
<dbReference type="CDD" id="cd00056">
    <property type="entry name" value="ENDO3c"/>
    <property type="match status" value="1"/>
</dbReference>
<dbReference type="PANTHER" id="PTHR46213">
    <property type="entry name" value="TRANSCRIPTIONAL ACTIVATOR DEMETER"/>
    <property type="match status" value="1"/>
</dbReference>
<comment type="subcellular location">
    <subcellularLocation>
        <location evidence="1">Nucleus</location>
    </subcellularLocation>
</comment>
<sequence>MDQTSDLLWSLISWSGFMQKFLSSPLPEPAAALPEVGPLTHAAALIPEQTLPPAPELAPYIASRNDADASAETPPSLPEKRAKKAHTKRARILKPGQLTLAVHGADEAWTWQQRVAAFTGSARQILGDRCLIEGQWGGSVLDSVSRQYHSKDSVNWDAVLAAPVEELAEIIKVRGMHRILALRIQEFLARLRMHGRQRQVPQTLVNTVPTQPEQQRLHVPVLTTNPAAPILQPMQVADGPHPLDLEWLRDVTDDEAQDFLMSINGLGRKSVACIMLLSLRKADFPVDVNVGRISARLGWIPLDAEQALEDLDRYAPEPEVHKYLHSRMMHFPVTTLYELHYLMITLGKVLCTMQDQALEKRQVNLAAALLPGAEQAFARLQHAQDILVRWTGQRGGHTRQADNHQHAEQDMPREESSVCRQALRMPSKSLHLLPDDITWHTGSADTPAQMEAASRAAVTSRPRRTAVNEVFLAQSTLHTPLELPSDATAGWAPCWVHFGSSVGSICRRMRQGQVSQLFASEFICIRSYLPSTGAPHALPAWLLGVSSNRKRSAPTEKPARKPAAGPGAFTDPLAPSTPLREAKALPKLRPQSQEP</sequence>
<evidence type="ECO:0000256" key="4">
    <source>
        <dbReference type="ARBA" id="ARBA00023004"/>
    </source>
</evidence>
<dbReference type="Proteomes" id="UP001465755">
    <property type="component" value="Unassembled WGS sequence"/>
</dbReference>
<protein>
    <recommendedName>
        <fullName evidence="8">HhH-GPD domain-containing protein</fullName>
    </recommendedName>
</protein>
<dbReference type="GO" id="GO:0019104">
    <property type="term" value="F:DNA N-glycosylase activity"/>
    <property type="evidence" value="ECO:0007669"/>
    <property type="project" value="InterPro"/>
</dbReference>
<dbReference type="GO" id="GO:0005634">
    <property type="term" value="C:nucleus"/>
    <property type="evidence" value="ECO:0007669"/>
    <property type="project" value="UniProtKB-SubCell"/>
</dbReference>
<dbReference type="InterPro" id="IPR028925">
    <property type="entry name" value="RRM_DME"/>
</dbReference>
<keyword evidence="3" id="KW-0479">Metal-binding</keyword>
<dbReference type="EMBL" id="JALJOQ010000268">
    <property type="protein sequence ID" value="KAK9786588.1"/>
    <property type="molecule type" value="Genomic_DNA"/>
</dbReference>
<evidence type="ECO:0000259" key="8">
    <source>
        <dbReference type="SMART" id="SM00478"/>
    </source>
</evidence>
<dbReference type="InterPro" id="IPR044811">
    <property type="entry name" value="DME/ROS1"/>
</dbReference>
<feature type="region of interest" description="Disordered" evidence="7">
    <location>
        <begin position="65"/>
        <end position="86"/>
    </location>
</feature>
<dbReference type="GO" id="GO:0003677">
    <property type="term" value="F:DNA binding"/>
    <property type="evidence" value="ECO:0007669"/>
    <property type="project" value="UniProtKB-KW"/>
</dbReference>
<dbReference type="Pfam" id="PF15628">
    <property type="entry name" value="RRM_DME"/>
    <property type="match status" value="1"/>
</dbReference>
<organism evidence="9 10">
    <name type="scientific">Symbiochloris irregularis</name>
    <dbReference type="NCBI Taxonomy" id="706552"/>
    <lineage>
        <taxon>Eukaryota</taxon>
        <taxon>Viridiplantae</taxon>
        <taxon>Chlorophyta</taxon>
        <taxon>core chlorophytes</taxon>
        <taxon>Trebouxiophyceae</taxon>
        <taxon>Trebouxiales</taxon>
        <taxon>Trebouxiaceae</taxon>
        <taxon>Symbiochloris</taxon>
    </lineage>
</organism>
<accession>A0AAW1NJL6</accession>
<evidence type="ECO:0000256" key="1">
    <source>
        <dbReference type="ARBA" id="ARBA00004123"/>
    </source>
</evidence>
<gene>
    <name evidence="9" type="ORF">WJX73_005236</name>
</gene>
<dbReference type="InterPro" id="IPR011257">
    <property type="entry name" value="DNA_glycosylase"/>
</dbReference>